<feature type="transmembrane region" description="Helical" evidence="1">
    <location>
        <begin position="12"/>
        <end position="30"/>
    </location>
</feature>
<sequence length="382" mass="43931">MTFLPPPSWAESAWPLQFCAFVTAATYVASIVTANVSQVDRLWTFLPLIYSAYFALLPLWPKSVQPFPLCPYVPDELVAFASDYSPRALLMVVLEVTWMYRLSYNTYRRGLFNLKDEDYRWAVLRAQLPAWLFQITNLFFIAGIQNVLLLSLGIPTYIAVVQQPHSNLALSDIVLALSSLVILGIEFTADNQQYAFQAYKHSYLKGTDDYDEKKQWAGARLNWIPADAKRGFVTRGLWAYSRHPNFTCEQLFWWMNAFFPVVAPFPPSIPHCSFTRCIENISYIYPYVTTTPVADILRAALPFWPLLPAMSLSLLFLASTRYTEQITQSKYPSYAFYQKRVAICGFIKTMEMSLYYRLRGGEKKKEIEQALWGSDTGKDKQQ</sequence>
<evidence type="ECO:0000256" key="1">
    <source>
        <dbReference type="SAM" id="Phobius"/>
    </source>
</evidence>
<dbReference type="PANTHER" id="PTHR32251">
    <property type="entry name" value="3-OXO-5-ALPHA-STEROID 4-DEHYDROGENASE"/>
    <property type="match status" value="1"/>
</dbReference>
<evidence type="ECO:0000313" key="2">
    <source>
        <dbReference type="EMBL" id="KAK0450038.1"/>
    </source>
</evidence>
<dbReference type="InterPro" id="IPR010721">
    <property type="entry name" value="UstE-like"/>
</dbReference>
<feature type="transmembrane region" description="Helical" evidence="1">
    <location>
        <begin position="168"/>
        <end position="189"/>
    </location>
</feature>
<keyword evidence="1" id="KW-0812">Transmembrane</keyword>
<dbReference type="PANTHER" id="PTHR32251:SF23">
    <property type="entry name" value="3-OXO-5-ALPHA-STEROID 4-DEHYDROGENASE (DUF1295)"/>
    <property type="match status" value="1"/>
</dbReference>
<feature type="transmembrane region" description="Helical" evidence="1">
    <location>
        <begin position="42"/>
        <end position="60"/>
    </location>
</feature>
<protein>
    <recommendedName>
        <fullName evidence="4">DUF1295-domain-containing protein</fullName>
    </recommendedName>
</protein>
<evidence type="ECO:0000313" key="3">
    <source>
        <dbReference type="Proteomes" id="UP001175226"/>
    </source>
</evidence>
<dbReference type="Pfam" id="PF06966">
    <property type="entry name" value="DUF1295"/>
    <property type="match status" value="1"/>
</dbReference>
<dbReference type="AlphaFoldDB" id="A0AA39JWE9"/>
<keyword evidence="1" id="KW-0472">Membrane</keyword>
<dbReference type="Proteomes" id="UP001175226">
    <property type="component" value="Unassembled WGS sequence"/>
</dbReference>
<accession>A0AA39JWE9</accession>
<gene>
    <name evidence="2" type="ORF">EV421DRAFT_1778200</name>
</gene>
<comment type="caution">
    <text evidence="2">The sequence shown here is derived from an EMBL/GenBank/DDBJ whole genome shotgun (WGS) entry which is preliminary data.</text>
</comment>
<keyword evidence="3" id="KW-1185">Reference proteome</keyword>
<dbReference type="Gene3D" id="1.20.120.1630">
    <property type="match status" value="1"/>
</dbReference>
<dbReference type="GO" id="GO:0016020">
    <property type="term" value="C:membrane"/>
    <property type="evidence" value="ECO:0007669"/>
    <property type="project" value="TreeGrafter"/>
</dbReference>
<dbReference type="EMBL" id="JAUEPT010000007">
    <property type="protein sequence ID" value="KAK0450038.1"/>
    <property type="molecule type" value="Genomic_DNA"/>
</dbReference>
<evidence type="ECO:0008006" key="4">
    <source>
        <dbReference type="Google" id="ProtNLM"/>
    </source>
</evidence>
<reference evidence="2" key="1">
    <citation type="submission" date="2023-06" db="EMBL/GenBank/DDBJ databases">
        <authorList>
            <consortium name="Lawrence Berkeley National Laboratory"/>
            <person name="Ahrendt S."/>
            <person name="Sahu N."/>
            <person name="Indic B."/>
            <person name="Wong-Bajracharya J."/>
            <person name="Merenyi Z."/>
            <person name="Ke H.-M."/>
            <person name="Monk M."/>
            <person name="Kocsube S."/>
            <person name="Drula E."/>
            <person name="Lipzen A."/>
            <person name="Balint B."/>
            <person name="Henrissat B."/>
            <person name="Andreopoulos B."/>
            <person name="Martin F.M."/>
            <person name="Harder C.B."/>
            <person name="Rigling D."/>
            <person name="Ford K.L."/>
            <person name="Foster G.D."/>
            <person name="Pangilinan J."/>
            <person name="Papanicolaou A."/>
            <person name="Barry K."/>
            <person name="LaButti K."/>
            <person name="Viragh M."/>
            <person name="Koriabine M."/>
            <person name="Yan M."/>
            <person name="Riley R."/>
            <person name="Champramary S."/>
            <person name="Plett K.L."/>
            <person name="Tsai I.J."/>
            <person name="Slot J."/>
            <person name="Sipos G."/>
            <person name="Plett J."/>
            <person name="Nagy L.G."/>
            <person name="Grigoriev I.V."/>
        </authorList>
    </citation>
    <scope>NUCLEOTIDE SEQUENCE</scope>
    <source>
        <strain evidence="2">FPL87.14</strain>
    </source>
</reference>
<proteinExistence type="predicted"/>
<organism evidence="2 3">
    <name type="scientific">Armillaria borealis</name>
    <dbReference type="NCBI Taxonomy" id="47425"/>
    <lineage>
        <taxon>Eukaryota</taxon>
        <taxon>Fungi</taxon>
        <taxon>Dikarya</taxon>
        <taxon>Basidiomycota</taxon>
        <taxon>Agaricomycotina</taxon>
        <taxon>Agaricomycetes</taxon>
        <taxon>Agaricomycetidae</taxon>
        <taxon>Agaricales</taxon>
        <taxon>Marasmiineae</taxon>
        <taxon>Physalacriaceae</taxon>
        <taxon>Armillaria</taxon>
    </lineage>
</organism>
<name>A0AA39JWE9_9AGAR</name>
<keyword evidence="1" id="KW-1133">Transmembrane helix</keyword>